<feature type="signal peptide" evidence="2">
    <location>
        <begin position="1"/>
        <end position="28"/>
    </location>
</feature>
<protein>
    <submittedName>
        <fullName evidence="3">Uncharacterized protein</fullName>
    </submittedName>
</protein>
<dbReference type="EMBL" id="BAAAOR010000025">
    <property type="protein sequence ID" value="GAA1527042.1"/>
    <property type="molecule type" value="Genomic_DNA"/>
</dbReference>
<evidence type="ECO:0000313" key="4">
    <source>
        <dbReference type="Proteomes" id="UP001500842"/>
    </source>
</evidence>
<organism evidence="3 4">
    <name type="scientific">Nocardioides humi</name>
    <dbReference type="NCBI Taxonomy" id="449461"/>
    <lineage>
        <taxon>Bacteria</taxon>
        <taxon>Bacillati</taxon>
        <taxon>Actinomycetota</taxon>
        <taxon>Actinomycetes</taxon>
        <taxon>Propionibacteriales</taxon>
        <taxon>Nocardioidaceae</taxon>
        <taxon>Nocardioides</taxon>
    </lineage>
</organism>
<feature type="compositionally biased region" description="Low complexity" evidence="1">
    <location>
        <begin position="403"/>
        <end position="445"/>
    </location>
</feature>
<dbReference type="Proteomes" id="UP001500842">
    <property type="component" value="Unassembled WGS sequence"/>
</dbReference>
<dbReference type="RefSeq" id="WP_141003814.1">
    <property type="nucleotide sequence ID" value="NZ_BAAAOR010000025.1"/>
</dbReference>
<feature type="chain" id="PRO_5046849325" evidence="2">
    <location>
        <begin position="29"/>
        <end position="599"/>
    </location>
</feature>
<reference evidence="3 4" key="1">
    <citation type="journal article" date="2019" name="Int. J. Syst. Evol. Microbiol.">
        <title>The Global Catalogue of Microorganisms (GCM) 10K type strain sequencing project: providing services to taxonomists for standard genome sequencing and annotation.</title>
        <authorList>
            <consortium name="The Broad Institute Genomics Platform"/>
            <consortium name="The Broad Institute Genome Sequencing Center for Infectious Disease"/>
            <person name="Wu L."/>
            <person name="Ma J."/>
        </authorList>
    </citation>
    <scope>NUCLEOTIDE SEQUENCE [LARGE SCALE GENOMIC DNA]</scope>
    <source>
        <strain evidence="3 4">JCM 14942</strain>
    </source>
</reference>
<proteinExistence type="predicted"/>
<sequence length="599" mass="61245">MTTQLRTFVVLCLLAPWAALLLAPPASGTTETTPDGAELEVPDEVVFGTSLRLEGRGWTHPAGGGSGVVVKFDVRGPDDTPVTTQRDITDPVNGGVYADKSIHGAVVADDNGSWSLTIPLPTLENSDALWFPGEVHHVRVLSGSAKDGDTGRSVGVDFTVTAPTSTCTAESVSLQVASTAGFGQPLRVQGTGWCHPTDGASLIAVKIDDGAYSRLDESLYSDRSVWAVIQPDPATGDFDTTITMPDGTTATSTPALPSGAHKLRFLTGTMKPGDRVRSRLSGEVVIGDYSPNGAPEPLDPAALSKGAKGGVKAKIVKKKLEVTVPGARAGDWIYLDAYVDGAPRAPWGPTWFQASAKGVVSAPLKGVTLPEGVSKLTVQSGNQGEVGRLRGWARLKIAGADETTSGSKTTSASASTSGSSAASSTAGSTATATAASAPVTAPSAPVEDIGQLTSDNAGEVTGTLEGGQLRVSVPGGTVDQWLHVWLYDAQGHAALGWTRLDADRTFVVDVSALGDARFKLAVQDEQGQLLGWTGGGVDAPVDERAAGVVTAAPAAAGIPVDDTPAPLLLNLGLSGIGLVSLVGTMTALALGRRPAPGKD</sequence>
<comment type="caution">
    <text evidence="3">The sequence shown here is derived from an EMBL/GenBank/DDBJ whole genome shotgun (WGS) entry which is preliminary data.</text>
</comment>
<feature type="region of interest" description="Disordered" evidence="1">
    <location>
        <begin position="401"/>
        <end position="461"/>
    </location>
</feature>
<accession>A0ABN2AVK8</accession>
<keyword evidence="4" id="KW-1185">Reference proteome</keyword>
<name>A0ABN2AVK8_9ACTN</name>
<evidence type="ECO:0000256" key="2">
    <source>
        <dbReference type="SAM" id="SignalP"/>
    </source>
</evidence>
<keyword evidence="2" id="KW-0732">Signal</keyword>
<evidence type="ECO:0000313" key="3">
    <source>
        <dbReference type="EMBL" id="GAA1527042.1"/>
    </source>
</evidence>
<evidence type="ECO:0000256" key="1">
    <source>
        <dbReference type="SAM" id="MobiDB-lite"/>
    </source>
</evidence>
<gene>
    <name evidence="3" type="ORF">GCM10009788_33130</name>
</gene>